<dbReference type="AlphaFoldDB" id="A0A5N6PK48"/>
<dbReference type="InterPro" id="IPR040404">
    <property type="entry name" value="Phylloplanin-like"/>
</dbReference>
<dbReference type="PANTHER" id="PTHR34458">
    <property type="entry name" value="POLLEN OLE E 1 ALLERGEN AND EXTENSIN FAMILY PROTEIN-RELATED"/>
    <property type="match status" value="1"/>
</dbReference>
<dbReference type="OrthoDB" id="905355at2759"/>
<comment type="caution">
    <text evidence="2">The sequence shown here is derived from an EMBL/GenBank/DDBJ whole genome shotgun (WGS) entry which is preliminary data.</text>
</comment>
<keyword evidence="1" id="KW-0732">Signal</keyword>
<reference evidence="2 3" key="1">
    <citation type="submission" date="2019-05" db="EMBL/GenBank/DDBJ databases">
        <title>Mikania micrantha, genome provides insights into the molecular mechanism of rapid growth.</title>
        <authorList>
            <person name="Liu B."/>
        </authorList>
    </citation>
    <scope>NUCLEOTIDE SEQUENCE [LARGE SCALE GENOMIC DNA]</scope>
    <source>
        <strain evidence="2">NLD-2019</strain>
        <tissue evidence="2">Leaf</tissue>
    </source>
</reference>
<name>A0A5N6PK48_9ASTR</name>
<gene>
    <name evidence="2" type="ORF">E3N88_09002</name>
</gene>
<organism evidence="2 3">
    <name type="scientific">Mikania micrantha</name>
    <name type="common">bitter vine</name>
    <dbReference type="NCBI Taxonomy" id="192012"/>
    <lineage>
        <taxon>Eukaryota</taxon>
        <taxon>Viridiplantae</taxon>
        <taxon>Streptophyta</taxon>
        <taxon>Embryophyta</taxon>
        <taxon>Tracheophyta</taxon>
        <taxon>Spermatophyta</taxon>
        <taxon>Magnoliopsida</taxon>
        <taxon>eudicotyledons</taxon>
        <taxon>Gunneridae</taxon>
        <taxon>Pentapetalae</taxon>
        <taxon>asterids</taxon>
        <taxon>campanulids</taxon>
        <taxon>Asterales</taxon>
        <taxon>Asteraceae</taxon>
        <taxon>Asteroideae</taxon>
        <taxon>Heliantheae alliance</taxon>
        <taxon>Eupatorieae</taxon>
        <taxon>Mikania</taxon>
    </lineage>
</organism>
<dbReference type="Proteomes" id="UP000326396">
    <property type="component" value="Linkage Group LG12"/>
</dbReference>
<evidence type="ECO:0008006" key="4">
    <source>
        <dbReference type="Google" id="ProtNLM"/>
    </source>
</evidence>
<feature type="signal peptide" evidence="1">
    <location>
        <begin position="1"/>
        <end position="23"/>
    </location>
</feature>
<sequence>MTMKYISLIIVLVVVLVTPQAEAQLLPPTPPIGLITVLNVTGVIGCSLNGSINTAPPFQNALVNLTCGSTVVASNTTNMSGTFVITLSNLAPSIVSALLSGGCKVVVDTPLATCNASLPLTGILQAPLQIVGNTVNGTVNLITVIVNGLFTFLGTILV</sequence>
<evidence type="ECO:0000256" key="1">
    <source>
        <dbReference type="SAM" id="SignalP"/>
    </source>
</evidence>
<dbReference type="PANTHER" id="PTHR34458:SF5">
    <property type="entry name" value="POLLEN OLE E 1 ALLERGEN AND EXTENSIN FAMILY PROTEIN"/>
    <property type="match status" value="1"/>
</dbReference>
<evidence type="ECO:0000313" key="3">
    <source>
        <dbReference type="Proteomes" id="UP000326396"/>
    </source>
</evidence>
<evidence type="ECO:0000313" key="2">
    <source>
        <dbReference type="EMBL" id="KAD6454296.1"/>
    </source>
</evidence>
<feature type="chain" id="PRO_5024326999" description="Phylloplanin" evidence="1">
    <location>
        <begin position="24"/>
        <end position="158"/>
    </location>
</feature>
<accession>A0A5N6PK48</accession>
<proteinExistence type="predicted"/>
<protein>
    <recommendedName>
        <fullName evidence="4">Phylloplanin</fullName>
    </recommendedName>
</protein>
<keyword evidence="3" id="KW-1185">Reference proteome</keyword>
<dbReference type="EMBL" id="SZYD01000004">
    <property type="protein sequence ID" value="KAD6454296.1"/>
    <property type="molecule type" value="Genomic_DNA"/>
</dbReference>